<keyword evidence="20" id="KW-1185">Reference proteome</keyword>
<keyword evidence="14" id="KW-0511">Multifunctional enzyme</keyword>
<organism evidence="19 20">
    <name type="scientific">Cyclocybe aegerita</name>
    <name type="common">Black poplar mushroom</name>
    <name type="synonym">Agrocybe aegerita</name>
    <dbReference type="NCBI Taxonomy" id="1973307"/>
    <lineage>
        <taxon>Eukaryota</taxon>
        <taxon>Fungi</taxon>
        <taxon>Dikarya</taxon>
        <taxon>Basidiomycota</taxon>
        <taxon>Agaricomycotina</taxon>
        <taxon>Agaricomycetes</taxon>
        <taxon>Agaricomycetidae</taxon>
        <taxon>Agaricales</taxon>
        <taxon>Agaricineae</taxon>
        <taxon>Bolbitiaceae</taxon>
        <taxon>Cyclocybe</taxon>
    </lineage>
</organism>
<dbReference type="GO" id="GO:0003723">
    <property type="term" value="F:RNA binding"/>
    <property type="evidence" value="ECO:0007669"/>
    <property type="project" value="UniProtKB-KW"/>
</dbReference>
<evidence type="ECO:0000256" key="12">
    <source>
        <dbReference type="ARBA" id="ARBA00022932"/>
    </source>
</evidence>
<dbReference type="Pfam" id="PF13359">
    <property type="entry name" value="DDE_Tnp_4"/>
    <property type="match status" value="1"/>
</dbReference>
<dbReference type="InterPro" id="IPR036397">
    <property type="entry name" value="RNaseH_sf"/>
</dbReference>
<evidence type="ECO:0000256" key="17">
    <source>
        <dbReference type="SAM" id="MobiDB-lite"/>
    </source>
</evidence>
<feature type="compositionally biased region" description="Basic and acidic residues" evidence="17">
    <location>
        <begin position="403"/>
        <end position="427"/>
    </location>
</feature>
<evidence type="ECO:0000256" key="6">
    <source>
        <dbReference type="ARBA" id="ARBA00022759"/>
    </source>
</evidence>
<dbReference type="GO" id="GO:0003887">
    <property type="term" value="F:DNA-directed DNA polymerase activity"/>
    <property type="evidence" value="ECO:0007669"/>
    <property type="project" value="UniProtKB-KW"/>
</dbReference>
<dbReference type="InterPro" id="IPR027806">
    <property type="entry name" value="HARBI1_dom"/>
</dbReference>
<evidence type="ECO:0000256" key="5">
    <source>
        <dbReference type="ARBA" id="ARBA00022723"/>
    </source>
</evidence>
<keyword evidence="5" id="KW-0479">Metal-binding</keyword>
<evidence type="ECO:0000256" key="1">
    <source>
        <dbReference type="ARBA" id="ARBA00001968"/>
    </source>
</evidence>
<evidence type="ECO:0000256" key="15">
    <source>
        <dbReference type="ARBA" id="ARBA00048173"/>
    </source>
</evidence>
<dbReference type="Proteomes" id="UP000467700">
    <property type="component" value="Unassembled WGS sequence"/>
</dbReference>
<evidence type="ECO:0000256" key="9">
    <source>
        <dbReference type="ARBA" id="ARBA00022884"/>
    </source>
</evidence>
<dbReference type="GO" id="GO:0032196">
    <property type="term" value="P:transposition"/>
    <property type="evidence" value="ECO:0007669"/>
    <property type="project" value="UniProtKB-KW"/>
</dbReference>
<dbReference type="GO" id="GO:0046872">
    <property type="term" value="F:metal ion binding"/>
    <property type="evidence" value="ECO:0007669"/>
    <property type="project" value="UniProtKB-KW"/>
</dbReference>
<comment type="catalytic activity">
    <reaction evidence="15">
        <text>DNA(n) + a 2'-deoxyribonucleoside 5'-triphosphate = DNA(n+1) + diphosphate</text>
        <dbReference type="Rhea" id="RHEA:22508"/>
        <dbReference type="Rhea" id="RHEA-COMP:17339"/>
        <dbReference type="Rhea" id="RHEA-COMP:17340"/>
        <dbReference type="ChEBI" id="CHEBI:33019"/>
        <dbReference type="ChEBI" id="CHEBI:61560"/>
        <dbReference type="ChEBI" id="CHEBI:173112"/>
        <dbReference type="EC" id="2.7.7.49"/>
    </reaction>
</comment>
<dbReference type="SUPFAM" id="SSF53098">
    <property type="entry name" value="Ribonuclease H-like"/>
    <property type="match status" value="1"/>
</dbReference>
<dbReference type="OrthoDB" id="3233403at2759"/>
<dbReference type="InterPro" id="IPR001584">
    <property type="entry name" value="Integrase_cat-core"/>
</dbReference>
<evidence type="ECO:0000259" key="18">
    <source>
        <dbReference type="PROSITE" id="PS50994"/>
    </source>
</evidence>
<dbReference type="GO" id="GO:0015074">
    <property type="term" value="P:DNA integration"/>
    <property type="evidence" value="ECO:0007669"/>
    <property type="project" value="UniProtKB-KW"/>
</dbReference>
<keyword evidence="2" id="KW-0815">Transposition</keyword>
<keyword evidence="10" id="KW-0229">DNA integration</keyword>
<name>A0A8S0WAW6_CYCAE</name>
<dbReference type="GO" id="GO:0006310">
    <property type="term" value="P:DNA recombination"/>
    <property type="evidence" value="ECO:0007669"/>
    <property type="project" value="UniProtKB-KW"/>
</dbReference>
<evidence type="ECO:0000313" key="19">
    <source>
        <dbReference type="EMBL" id="CAA7269088.1"/>
    </source>
</evidence>
<feature type="compositionally biased region" description="Low complexity" evidence="17">
    <location>
        <begin position="380"/>
        <end position="399"/>
    </location>
</feature>
<dbReference type="PROSITE" id="PS50994">
    <property type="entry name" value="INTEGRASE"/>
    <property type="match status" value="1"/>
</dbReference>
<dbReference type="Pfam" id="PF25597">
    <property type="entry name" value="SH3_retrovirus"/>
    <property type="match status" value="1"/>
</dbReference>
<dbReference type="GO" id="GO:0005634">
    <property type="term" value="C:nucleus"/>
    <property type="evidence" value="ECO:0007669"/>
    <property type="project" value="UniProtKB-ARBA"/>
</dbReference>
<keyword evidence="3" id="KW-0548">Nucleotidyltransferase</keyword>
<dbReference type="Gene3D" id="3.30.420.10">
    <property type="entry name" value="Ribonuclease H-like superfamily/Ribonuclease H"/>
    <property type="match status" value="1"/>
</dbReference>
<evidence type="ECO:0000256" key="14">
    <source>
        <dbReference type="ARBA" id="ARBA00023268"/>
    </source>
</evidence>
<evidence type="ECO:0000256" key="4">
    <source>
        <dbReference type="ARBA" id="ARBA00022722"/>
    </source>
</evidence>
<sequence length="1342" mass="152171">MSDNYTSGSYRMELLKATNWMPWKRRMLAVLVDLRLDGYITEGAAPPGSADPKTPTSAEAAALKKWNAGDVKKLDRENLVNGMTIDQASIPSKTCEACIQAKQTHKPFPKEAENHLETPGERIMSDLWGPAGVKSIGGFKYYISFTDDCTRYGHVLFLKEKSEAYDCIIQQVTKIERQFGKYPQWMHFNNGREFVNTRVKEWAASHGIELELTAPYSSSQNGVAERFNRTLLNLARAMLIAKNLPSFLWDEAVSHANYLCNRAPTRALDGKTPYQAWFRKKPDVSHLREFGCDVWVLDKTENLSKLKPRSRKMIFVGFNDGSKSIRYYDPSKRNIKSSRNVSFNENEEPHELTITELPGLWSEGEQGKISTSSQTIPQKETAQQAPIEEAEPLAETPETPQEPDSRQLRERKTPIDYKKLANPDSKKPAARLRGQELRYTPTPSPPPDPTRHTKASQARARERAHFARSGSYSTHPKVSDDKFVREIIEGYMFINSPTEPDIPRTVDKALQSPEAFYWEAAMQEELATIKKMNTWEETDLPEGRTAIGSRWVFDKKHDEHGNVIKYKARIVAQGFSQKPGTDYSNDGTFALVMRFETLRTGLGLAAINGWDLRQFDVKGAYLNGYLEEEIYMRQPPGFDDGTGRVCLLKRSLYGLKQAGNVWNKEFDRAMQDLGFNRLKSDSCCYLRRTGDDFEILLVWVDDILSIASTSARNDIVEKDLGKHTISLFQTAYIDSLLKKCGLDDCNSVTTPLDPNIRLDDNSDEETKPGVNQDQDERLSVGYATLIGSLIYLAIGTRPDIAYAVQKLAQFTQNPKPKHWTAVKRIFRYLKGTRTHALTYSGSDDFTTPELNIYCDADWGSDANRKSVSGYVVTLAGGAVSWSSKKQTTVALSTAEAEYVAATHAAKQVLWHRSLFTELGIDLPTTSTIFSDNQATVSITHHPEFHARTKHINITLHFLRDLVQNGTLNLVYINTYDNLADLFMKGLPRSIHQDLSAVNWLLVFHAFSGDGTQGPYNQIPKSIDFFSAALRSPDRWFRQMFRLSRDMFDRLVSMLALNPIFVSKGRKPQRHIKYQLGCFLVRYDVFQRHAEVIANDIKNKSGFPGCVGSGDGSLVKFTEEPIVNGHVYLSQKKAFGTNVQITVDHECRITSYELGWPGSVPDVRVWKNSFIWKHRHQLFKEGYYILADKGYPSSPWLVRPFDETEISKAAPALKSRMRQFNKHLSSVQIDIEHVFGMLKGRFPSLKEFGQHTDIQECYKAIEALMIIHNLCVEYHDQPEAIWDFDSRDDPLPIGVVEDTEDDADEVVGEAIGVPAHIPVHETENWLKVAGQQKHQYLLDLLIP</sequence>
<evidence type="ECO:0000256" key="2">
    <source>
        <dbReference type="ARBA" id="ARBA00022578"/>
    </source>
</evidence>
<dbReference type="InterPro" id="IPR013103">
    <property type="entry name" value="RVT_2"/>
</dbReference>
<feature type="region of interest" description="Disordered" evidence="17">
    <location>
        <begin position="339"/>
        <end position="477"/>
    </location>
</feature>
<comment type="catalytic activity">
    <reaction evidence="16">
        <text>DNA(n) + a 2'-deoxyribonucleoside 5'-triphosphate = DNA(n+1) + diphosphate</text>
        <dbReference type="Rhea" id="RHEA:22508"/>
        <dbReference type="Rhea" id="RHEA-COMP:17339"/>
        <dbReference type="Rhea" id="RHEA-COMP:17340"/>
        <dbReference type="ChEBI" id="CHEBI:33019"/>
        <dbReference type="ChEBI" id="CHEBI:61560"/>
        <dbReference type="ChEBI" id="CHEBI:173112"/>
        <dbReference type="EC" id="2.7.7.7"/>
    </reaction>
</comment>
<keyword evidence="7" id="KW-0378">Hydrolase</keyword>
<accession>A0A8S0WAW6</accession>
<evidence type="ECO:0000256" key="16">
    <source>
        <dbReference type="ARBA" id="ARBA00049244"/>
    </source>
</evidence>
<evidence type="ECO:0000256" key="11">
    <source>
        <dbReference type="ARBA" id="ARBA00022918"/>
    </source>
</evidence>
<dbReference type="Pfam" id="PF07727">
    <property type="entry name" value="RVT_2"/>
    <property type="match status" value="1"/>
</dbReference>
<evidence type="ECO:0000256" key="8">
    <source>
        <dbReference type="ARBA" id="ARBA00022842"/>
    </source>
</evidence>
<proteinExistence type="predicted"/>
<dbReference type="PANTHER" id="PTHR42648">
    <property type="entry name" value="TRANSPOSASE, PUTATIVE-RELATED"/>
    <property type="match status" value="1"/>
</dbReference>
<feature type="region of interest" description="Disordered" evidence="17">
    <location>
        <begin position="753"/>
        <end position="773"/>
    </location>
</feature>
<keyword evidence="12" id="KW-0808">Transferase</keyword>
<evidence type="ECO:0000256" key="10">
    <source>
        <dbReference type="ARBA" id="ARBA00022908"/>
    </source>
</evidence>
<dbReference type="Pfam" id="PF00665">
    <property type="entry name" value="rve"/>
    <property type="match status" value="1"/>
</dbReference>
<dbReference type="PANTHER" id="PTHR42648:SF11">
    <property type="entry name" value="TRANSPOSON TY4-P GAG-POL POLYPROTEIN"/>
    <property type="match status" value="1"/>
</dbReference>
<keyword evidence="6" id="KW-0255">Endonuclease</keyword>
<evidence type="ECO:0000256" key="7">
    <source>
        <dbReference type="ARBA" id="ARBA00022801"/>
    </source>
</evidence>
<comment type="cofactor">
    <cofactor evidence="1">
        <name>a divalent metal cation</name>
        <dbReference type="ChEBI" id="CHEBI:60240"/>
    </cofactor>
</comment>
<reference evidence="19 20" key="1">
    <citation type="submission" date="2020-01" db="EMBL/GenBank/DDBJ databases">
        <authorList>
            <person name="Gupta K D."/>
        </authorList>
    </citation>
    <scope>NUCLEOTIDE SEQUENCE [LARGE SCALE GENOMIC DNA]</scope>
</reference>
<feature type="domain" description="Integrase catalytic" evidence="18">
    <location>
        <begin position="115"/>
        <end position="281"/>
    </location>
</feature>
<dbReference type="SUPFAM" id="SSF56672">
    <property type="entry name" value="DNA/RNA polymerases"/>
    <property type="match status" value="1"/>
</dbReference>
<comment type="caution">
    <text evidence="19">The sequence shown here is derived from an EMBL/GenBank/DDBJ whole genome shotgun (WGS) entry which is preliminary data.</text>
</comment>
<evidence type="ECO:0000313" key="20">
    <source>
        <dbReference type="Proteomes" id="UP000467700"/>
    </source>
</evidence>
<keyword evidence="11" id="KW-0695">RNA-directed DNA polymerase</keyword>
<evidence type="ECO:0000256" key="13">
    <source>
        <dbReference type="ARBA" id="ARBA00023172"/>
    </source>
</evidence>
<dbReference type="EMBL" id="CACVBS010000074">
    <property type="protein sequence ID" value="CAA7269088.1"/>
    <property type="molecule type" value="Genomic_DNA"/>
</dbReference>
<dbReference type="InterPro" id="IPR039537">
    <property type="entry name" value="Retrotran_Ty1/copia-like"/>
</dbReference>
<dbReference type="CDD" id="cd09272">
    <property type="entry name" value="RNase_HI_RT_Ty1"/>
    <property type="match status" value="1"/>
</dbReference>
<protein>
    <recommendedName>
        <fullName evidence="18">Integrase catalytic domain-containing protein</fullName>
    </recommendedName>
</protein>
<dbReference type="InterPro" id="IPR043502">
    <property type="entry name" value="DNA/RNA_pol_sf"/>
</dbReference>
<feature type="compositionally biased region" description="Basic and acidic residues" evidence="17">
    <location>
        <begin position="756"/>
        <end position="767"/>
    </location>
</feature>
<dbReference type="InterPro" id="IPR012337">
    <property type="entry name" value="RNaseH-like_sf"/>
</dbReference>
<gene>
    <name evidence="19" type="ORF">AAE3_LOCUS11357</name>
</gene>
<keyword evidence="8" id="KW-0460">Magnesium</keyword>
<keyword evidence="12" id="KW-0239">DNA-directed DNA polymerase</keyword>
<keyword evidence="9" id="KW-0694">RNA-binding</keyword>
<evidence type="ECO:0000256" key="3">
    <source>
        <dbReference type="ARBA" id="ARBA00022695"/>
    </source>
</evidence>
<keyword evidence="4" id="KW-0540">Nuclease</keyword>
<dbReference type="InterPro" id="IPR057670">
    <property type="entry name" value="SH3_retrovirus"/>
</dbReference>
<feature type="compositionally biased region" description="Polar residues" evidence="17">
    <location>
        <begin position="368"/>
        <end position="378"/>
    </location>
</feature>
<dbReference type="GO" id="GO:0003964">
    <property type="term" value="F:RNA-directed DNA polymerase activity"/>
    <property type="evidence" value="ECO:0007669"/>
    <property type="project" value="UniProtKB-KW"/>
</dbReference>
<dbReference type="GO" id="GO:0004519">
    <property type="term" value="F:endonuclease activity"/>
    <property type="evidence" value="ECO:0007669"/>
    <property type="project" value="UniProtKB-KW"/>
</dbReference>
<keyword evidence="13" id="KW-0233">DNA recombination</keyword>
<dbReference type="GO" id="GO:0016787">
    <property type="term" value="F:hydrolase activity"/>
    <property type="evidence" value="ECO:0007669"/>
    <property type="project" value="UniProtKB-KW"/>
</dbReference>